<dbReference type="SMART" id="SM00387">
    <property type="entry name" value="HATPase_c"/>
    <property type="match status" value="1"/>
</dbReference>
<evidence type="ECO:0000256" key="6">
    <source>
        <dbReference type="ARBA" id="ARBA00022679"/>
    </source>
</evidence>
<proteinExistence type="predicted"/>
<keyword evidence="6" id="KW-0808">Transferase</keyword>
<dbReference type="EC" id="2.7.13.3" evidence="3"/>
<evidence type="ECO:0000256" key="3">
    <source>
        <dbReference type="ARBA" id="ARBA00012438"/>
    </source>
</evidence>
<evidence type="ECO:0000256" key="13">
    <source>
        <dbReference type="ARBA" id="ARBA00023136"/>
    </source>
</evidence>
<dbReference type="InterPro" id="IPR036097">
    <property type="entry name" value="HisK_dim/P_sf"/>
</dbReference>
<keyword evidence="10" id="KW-0067">ATP-binding</keyword>
<evidence type="ECO:0000259" key="16">
    <source>
        <dbReference type="PROSITE" id="PS50885"/>
    </source>
</evidence>
<keyword evidence="8" id="KW-0547">Nucleotide-binding</keyword>
<dbReference type="Proteomes" id="UP000245678">
    <property type="component" value="Unassembled WGS sequence"/>
</dbReference>
<dbReference type="Pfam" id="PF00512">
    <property type="entry name" value="HisKA"/>
    <property type="match status" value="1"/>
</dbReference>
<evidence type="ECO:0000259" key="15">
    <source>
        <dbReference type="PROSITE" id="PS50109"/>
    </source>
</evidence>
<reference evidence="17 18" key="1">
    <citation type="submission" date="2018-05" db="EMBL/GenBank/DDBJ databases">
        <title>Genomic Encyclopedia of Archaeal and Bacterial Type Strains, Phase II (KMG-II): from individual species to whole genera.</title>
        <authorList>
            <person name="Goeker M."/>
        </authorList>
    </citation>
    <scope>NUCLEOTIDE SEQUENCE [LARGE SCALE GENOMIC DNA]</scope>
    <source>
        <strain evidence="17 18">DSM 19975</strain>
    </source>
</reference>
<dbReference type="PROSITE" id="PS50885">
    <property type="entry name" value="HAMP"/>
    <property type="match status" value="1"/>
</dbReference>
<evidence type="ECO:0000256" key="14">
    <source>
        <dbReference type="SAM" id="Phobius"/>
    </source>
</evidence>
<dbReference type="Gene3D" id="3.30.565.10">
    <property type="entry name" value="Histidine kinase-like ATPase, C-terminal domain"/>
    <property type="match status" value="1"/>
</dbReference>
<dbReference type="InterPro" id="IPR003661">
    <property type="entry name" value="HisK_dim/P_dom"/>
</dbReference>
<accession>A0A316H3A3</accession>
<dbReference type="SUPFAM" id="SSF47384">
    <property type="entry name" value="Homodimeric domain of signal transducing histidine kinase"/>
    <property type="match status" value="1"/>
</dbReference>
<keyword evidence="7 14" id="KW-0812">Transmembrane</keyword>
<dbReference type="InterPro" id="IPR036890">
    <property type="entry name" value="HATPase_C_sf"/>
</dbReference>
<dbReference type="SUPFAM" id="SSF158472">
    <property type="entry name" value="HAMP domain-like"/>
    <property type="match status" value="1"/>
</dbReference>
<keyword evidence="11 14" id="KW-1133">Transmembrane helix</keyword>
<keyword evidence="9" id="KW-0418">Kinase</keyword>
<organism evidence="17 18">
    <name type="scientific">Mucilaginibacter oryzae</name>
    <dbReference type="NCBI Taxonomy" id="468058"/>
    <lineage>
        <taxon>Bacteria</taxon>
        <taxon>Pseudomonadati</taxon>
        <taxon>Bacteroidota</taxon>
        <taxon>Sphingobacteriia</taxon>
        <taxon>Sphingobacteriales</taxon>
        <taxon>Sphingobacteriaceae</taxon>
        <taxon>Mucilaginibacter</taxon>
    </lineage>
</organism>
<evidence type="ECO:0000256" key="10">
    <source>
        <dbReference type="ARBA" id="ARBA00022840"/>
    </source>
</evidence>
<feature type="transmembrane region" description="Helical" evidence="14">
    <location>
        <begin position="237"/>
        <end position="256"/>
    </location>
</feature>
<evidence type="ECO:0000256" key="7">
    <source>
        <dbReference type="ARBA" id="ARBA00022692"/>
    </source>
</evidence>
<dbReference type="EMBL" id="QGHA01000008">
    <property type="protein sequence ID" value="PWK75354.1"/>
    <property type="molecule type" value="Genomic_DNA"/>
</dbReference>
<feature type="domain" description="Histidine kinase" evidence="15">
    <location>
        <begin position="1034"/>
        <end position="1245"/>
    </location>
</feature>
<feature type="transmembrane region" description="Helical" evidence="14">
    <location>
        <begin position="446"/>
        <end position="464"/>
    </location>
</feature>
<feature type="transmembrane region" description="Helical" evidence="14">
    <location>
        <begin position="207"/>
        <end position="230"/>
    </location>
</feature>
<dbReference type="GO" id="GO:0005524">
    <property type="term" value="F:ATP binding"/>
    <property type="evidence" value="ECO:0007669"/>
    <property type="project" value="UniProtKB-KW"/>
</dbReference>
<dbReference type="PRINTS" id="PR00344">
    <property type="entry name" value="BCTRLSENSOR"/>
</dbReference>
<name>A0A316H3A3_9SPHI</name>
<gene>
    <name evidence="17" type="ORF">LX99_03848</name>
</gene>
<feature type="transmembrane region" description="Helical" evidence="14">
    <location>
        <begin position="321"/>
        <end position="343"/>
    </location>
</feature>
<feature type="transmembrane region" description="Helical" evidence="14">
    <location>
        <begin position="944"/>
        <end position="964"/>
    </location>
</feature>
<evidence type="ECO:0000256" key="9">
    <source>
        <dbReference type="ARBA" id="ARBA00022777"/>
    </source>
</evidence>
<feature type="transmembrane region" description="Helical" evidence="14">
    <location>
        <begin position="773"/>
        <end position="796"/>
    </location>
</feature>
<comment type="subcellular location">
    <subcellularLocation>
        <location evidence="2">Cell membrane</location>
        <topology evidence="2">Multi-pass membrane protein</topology>
    </subcellularLocation>
</comment>
<dbReference type="GO" id="GO:0000155">
    <property type="term" value="F:phosphorelay sensor kinase activity"/>
    <property type="evidence" value="ECO:0007669"/>
    <property type="project" value="InterPro"/>
</dbReference>
<keyword evidence="4" id="KW-1003">Cell membrane</keyword>
<dbReference type="InterPro" id="IPR003594">
    <property type="entry name" value="HATPase_dom"/>
</dbReference>
<dbReference type="CDD" id="cd00075">
    <property type="entry name" value="HATPase"/>
    <property type="match status" value="1"/>
</dbReference>
<protein>
    <recommendedName>
        <fullName evidence="3">histidine kinase</fullName>
        <ecNumber evidence="3">2.7.13.3</ecNumber>
    </recommendedName>
</protein>
<comment type="catalytic activity">
    <reaction evidence="1">
        <text>ATP + protein L-histidine = ADP + protein N-phospho-L-histidine.</text>
        <dbReference type="EC" id="2.7.13.3"/>
    </reaction>
</comment>
<keyword evidence="12" id="KW-0902">Two-component regulatory system</keyword>
<evidence type="ECO:0000256" key="5">
    <source>
        <dbReference type="ARBA" id="ARBA00022553"/>
    </source>
</evidence>
<keyword evidence="18" id="KW-1185">Reference proteome</keyword>
<feature type="transmembrane region" description="Helical" evidence="14">
    <location>
        <begin position="276"/>
        <end position="300"/>
    </location>
</feature>
<evidence type="ECO:0000256" key="12">
    <source>
        <dbReference type="ARBA" id="ARBA00023012"/>
    </source>
</evidence>
<dbReference type="InterPro" id="IPR005467">
    <property type="entry name" value="His_kinase_dom"/>
</dbReference>
<dbReference type="SUPFAM" id="SSF55874">
    <property type="entry name" value="ATPase domain of HSP90 chaperone/DNA topoisomerase II/histidine kinase"/>
    <property type="match status" value="1"/>
</dbReference>
<evidence type="ECO:0000313" key="17">
    <source>
        <dbReference type="EMBL" id="PWK75354.1"/>
    </source>
</evidence>
<dbReference type="PANTHER" id="PTHR45528:SF1">
    <property type="entry name" value="SENSOR HISTIDINE KINASE CPXA"/>
    <property type="match status" value="1"/>
</dbReference>
<evidence type="ECO:0000313" key="18">
    <source>
        <dbReference type="Proteomes" id="UP000245678"/>
    </source>
</evidence>
<dbReference type="RefSeq" id="WP_109609299.1">
    <property type="nucleotide sequence ID" value="NZ_QGHA01000008.1"/>
</dbReference>
<dbReference type="GO" id="GO:0005886">
    <property type="term" value="C:plasma membrane"/>
    <property type="evidence" value="ECO:0007669"/>
    <property type="project" value="UniProtKB-SubCell"/>
</dbReference>
<evidence type="ECO:0000256" key="2">
    <source>
        <dbReference type="ARBA" id="ARBA00004651"/>
    </source>
</evidence>
<feature type="transmembrane region" description="Helical" evidence="14">
    <location>
        <begin position="715"/>
        <end position="743"/>
    </location>
</feature>
<dbReference type="Gene3D" id="1.10.287.130">
    <property type="match status" value="1"/>
</dbReference>
<feature type="transmembrane region" description="Helical" evidence="14">
    <location>
        <begin position="403"/>
        <end position="434"/>
    </location>
</feature>
<dbReference type="Pfam" id="PF02518">
    <property type="entry name" value="HATPase_c"/>
    <property type="match status" value="1"/>
</dbReference>
<keyword evidence="5" id="KW-0597">Phosphoprotein</keyword>
<evidence type="ECO:0000256" key="4">
    <source>
        <dbReference type="ARBA" id="ARBA00022475"/>
    </source>
</evidence>
<dbReference type="PANTHER" id="PTHR45528">
    <property type="entry name" value="SENSOR HISTIDINE KINASE CPXA"/>
    <property type="match status" value="1"/>
</dbReference>
<feature type="transmembrane region" description="Helical" evidence="14">
    <location>
        <begin position="363"/>
        <end position="382"/>
    </location>
</feature>
<dbReference type="InterPro" id="IPR050398">
    <property type="entry name" value="HssS/ArlS-like"/>
</dbReference>
<keyword evidence="13 14" id="KW-0472">Membrane</keyword>
<dbReference type="CDD" id="cd00082">
    <property type="entry name" value="HisKA"/>
    <property type="match status" value="1"/>
</dbReference>
<dbReference type="InterPro" id="IPR003660">
    <property type="entry name" value="HAMP_dom"/>
</dbReference>
<evidence type="ECO:0000256" key="8">
    <source>
        <dbReference type="ARBA" id="ARBA00022741"/>
    </source>
</evidence>
<comment type="caution">
    <text evidence="17">The sequence shown here is derived from an EMBL/GenBank/DDBJ whole genome shotgun (WGS) entry which is preliminary data.</text>
</comment>
<dbReference type="PROSITE" id="PS50109">
    <property type="entry name" value="HIS_KIN"/>
    <property type="match status" value="1"/>
</dbReference>
<dbReference type="Gene3D" id="6.10.340.10">
    <property type="match status" value="1"/>
</dbReference>
<sequence>MTTSGKIRLLLALLVVTLLATAIIVQKTYTPANSLVQSARKLEDNLHKKEAYVSEQLNNPAKFKKLVSLRTNEQGALDAINEFTTNHNLWFLVLTNNRLSFWSGIKVLPDSAAMIKEGYSFIKRPNGYYETVRRTEGSSSVIFFIPVKANYAFENRYLKNRFSKELLNEDNIDIADFTDINVYEIHSSKNDYLFSVRLKPNVNDNTLAYYEFLLWLSGILALCVLVHSLLKLLAGKGYVILSVALLALFIVVLRFINLYHNLPDLSDKLDLFNPEFYASSAIYPSLGDLCINILLIFWLVCFTYRQRARLLNDVQDKLIGYIIVIASILLLIAVSTSLLRLFYGLVINSNISFDVNNVLSLTGFSVIGVLMLCFSFLIFYLVNEIVLTICLRLTVPRLHQAILLLLGVTLTTAVTAYYHEFTVFYILWMVMVIIRAYDFIYYKEQLFAASFLSIVFICAMIAAIKLSHFEDLKEHETRKALIQKLELPDDTEADQIFKKIETQIIADTAILKYFANGTHNGDYLKNRFQKLYFDGYLSKYEFRVHEYDANDEPTSDDKNYSLNVFKDLVVYSSFKVSDYFYRENESFGFQNYFAILPVTNKGKQLGTIVIELKSKPLQSFSAFPELLIDGNLNREDDFKDYSYAFYSDNKLLSQRGAYVYSRNNNEFKGELKKYLIKTTRSRSATWYKRFTTYSHLIYKPSQRNLIVVSKEENSLYYGVTSLTFFLVVLLIFSAVIITIRWLWARIKILNIAEDGVKFKFRINFDKLLYKTRIQISMILAVVITLVLVGFITFLSISNQYYSQQEKMIRDKITRISATLENGIFTKYIEHVDEESQVHFNELANTYATDLTLFDTTGVPLLTTQPKIYEYGLVAKRMNARAFINLNGLQKTGFVNDEKIGDLNYKTAYAPITIPNTYKTVAYIQLPYFSNETDYRERISSLLNVMINVYAIVFIAIGLFAIIIARQITAPLNFIQQSLSKTIYGKKNEQIKWSRDDEIGALVKEYNKMISALENSAQRLAQSERESAWREMAKQVAHEIKNPLTPLKLGLQLLDKSWKDKDPKFDQKFERFSKSFVEQIESLSSIASEFSAFAKMPDTKIEQIDVFQMLNQAVTIFKQMDSVFIAYMQPAAPFIINADRDQLLRCFNNLLKNAIEATPPGRQCIIEVNYLVTSKNILLTIKDNGNGIPEEMREKIFEPNFTTKSSGTGLGLAFIKNSIENASGKIWFETTIGVGTTFYLSLPAAS</sequence>
<feature type="domain" description="HAMP" evidence="16">
    <location>
        <begin position="965"/>
        <end position="1017"/>
    </location>
</feature>
<evidence type="ECO:0000256" key="11">
    <source>
        <dbReference type="ARBA" id="ARBA00022989"/>
    </source>
</evidence>
<evidence type="ECO:0000256" key="1">
    <source>
        <dbReference type="ARBA" id="ARBA00000085"/>
    </source>
</evidence>
<dbReference type="SMART" id="SM00388">
    <property type="entry name" value="HisKA"/>
    <property type="match status" value="1"/>
</dbReference>
<dbReference type="AlphaFoldDB" id="A0A316H3A3"/>
<dbReference type="InterPro" id="IPR004358">
    <property type="entry name" value="Sig_transdc_His_kin-like_C"/>
</dbReference>